<reference evidence="1 2" key="1">
    <citation type="journal article" date="2020" name="Cell">
        <title>Large-Scale Comparative Analyses of Tick Genomes Elucidate Their Genetic Diversity and Vector Capacities.</title>
        <authorList>
            <consortium name="Tick Genome and Microbiome Consortium (TIGMIC)"/>
            <person name="Jia N."/>
            <person name="Wang J."/>
            <person name="Shi W."/>
            <person name="Du L."/>
            <person name="Sun Y."/>
            <person name="Zhan W."/>
            <person name="Jiang J.F."/>
            <person name="Wang Q."/>
            <person name="Zhang B."/>
            <person name="Ji P."/>
            <person name="Bell-Sakyi L."/>
            <person name="Cui X.M."/>
            <person name="Yuan T.T."/>
            <person name="Jiang B.G."/>
            <person name="Yang W.F."/>
            <person name="Lam T.T."/>
            <person name="Chang Q.C."/>
            <person name="Ding S.J."/>
            <person name="Wang X.J."/>
            <person name="Zhu J.G."/>
            <person name="Ruan X.D."/>
            <person name="Zhao L."/>
            <person name="Wei J.T."/>
            <person name="Ye R.Z."/>
            <person name="Que T.C."/>
            <person name="Du C.H."/>
            <person name="Zhou Y.H."/>
            <person name="Cheng J.X."/>
            <person name="Dai P.F."/>
            <person name="Guo W.B."/>
            <person name="Han X.H."/>
            <person name="Huang E.J."/>
            <person name="Li L.F."/>
            <person name="Wei W."/>
            <person name="Gao Y.C."/>
            <person name="Liu J.Z."/>
            <person name="Shao H.Z."/>
            <person name="Wang X."/>
            <person name="Wang C.C."/>
            <person name="Yang T.C."/>
            <person name="Huo Q.B."/>
            <person name="Li W."/>
            <person name="Chen H.Y."/>
            <person name="Chen S.E."/>
            <person name="Zhou L.G."/>
            <person name="Ni X.B."/>
            <person name="Tian J.H."/>
            <person name="Sheng Y."/>
            <person name="Liu T."/>
            <person name="Pan Y.S."/>
            <person name="Xia L.Y."/>
            <person name="Li J."/>
            <person name="Zhao F."/>
            <person name="Cao W.C."/>
        </authorList>
    </citation>
    <scope>NUCLEOTIDE SEQUENCE [LARGE SCALE GENOMIC DNA]</scope>
    <source>
        <strain evidence="1">HaeL-2018</strain>
    </source>
</reference>
<dbReference type="EMBL" id="JABSTR010000010">
    <property type="protein sequence ID" value="KAH9379793.1"/>
    <property type="molecule type" value="Genomic_DNA"/>
</dbReference>
<keyword evidence="2" id="KW-1185">Reference proteome</keyword>
<accession>A0A9J6GY79</accession>
<name>A0A9J6GY79_HAELO</name>
<organism evidence="1 2">
    <name type="scientific">Haemaphysalis longicornis</name>
    <name type="common">Bush tick</name>
    <dbReference type="NCBI Taxonomy" id="44386"/>
    <lineage>
        <taxon>Eukaryota</taxon>
        <taxon>Metazoa</taxon>
        <taxon>Ecdysozoa</taxon>
        <taxon>Arthropoda</taxon>
        <taxon>Chelicerata</taxon>
        <taxon>Arachnida</taxon>
        <taxon>Acari</taxon>
        <taxon>Parasitiformes</taxon>
        <taxon>Ixodida</taxon>
        <taxon>Ixodoidea</taxon>
        <taxon>Ixodidae</taxon>
        <taxon>Haemaphysalinae</taxon>
        <taxon>Haemaphysalis</taxon>
    </lineage>
</organism>
<proteinExistence type="predicted"/>
<comment type="caution">
    <text evidence="1">The sequence shown here is derived from an EMBL/GenBank/DDBJ whole genome shotgun (WGS) entry which is preliminary data.</text>
</comment>
<dbReference type="VEuPathDB" id="VectorBase:HLOH_044289"/>
<sequence>MSRVAGNTTSLIQDVDNNAAEHYNSVVAKFVGRKRLYYSLEDSYDIRCFAASLSFNSHGAYHDSIAAQVSGRKGRRYTSSFAKASARRQAERRKSRGKIKHLLPIVIKARKNDLNVLTRFTDCRTRSQMPFN</sequence>
<gene>
    <name evidence="1" type="ORF">HPB48_007294</name>
</gene>
<evidence type="ECO:0000313" key="2">
    <source>
        <dbReference type="Proteomes" id="UP000821853"/>
    </source>
</evidence>
<dbReference type="OrthoDB" id="6435082at2759"/>
<evidence type="ECO:0000313" key="1">
    <source>
        <dbReference type="EMBL" id="KAH9379793.1"/>
    </source>
</evidence>
<protein>
    <submittedName>
        <fullName evidence="1">Uncharacterized protein</fullName>
    </submittedName>
</protein>
<dbReference type="AlphaFoldDB" id="A0A9J6GY79"/>
<dbReference type="Proteomes" id="UP000821853">
    <property type="component" value="Chromosome 8"/>
</dbReference>